<evidence type="ECO:0000259" key="9">
    <source>
        <dbReference type="Pfam" id="PF22638"/>
    </source>
</evidence>
<dbReference type="PROSITE" id="PS00588">
    <property type="entry name" value="FLAGELLA_BB_ROD"/>
    <property type="match status" value="1"/>
</dbReference>
<dbReference type="InterPro" id="IPR053927">
    <property type="entry name" value="FlgK_helical"/>
</dbReference>
<dbReference type="InterPro" id="IPR019776">
    <property type="entry name" value="Flagellar_basal_body_rod_CS"/>
</dbReference>
<dbReference type="PANTHER" id="PTHR30033">
    <property type="entry name" value="FLAGELLAR HOOK-ASSOCIATED PROTEIN 1"/>
    <property type="match status" value="1"/>
</dbReference>
<keyword evidence="10" id="KW-0969">Cilium</keyword>
<dbReference type="Pfam" id="PF06429">
    <property type="entry name" value="Flg_bbr_C"/>
    <property type="match status" value="1"/>
</dbReference>
<protein>
    <recommendedName>
        <fullName evidence="4">Flagellar hook-associated protein 1</fullName>
    </recommendedName>
</protein>
<reference evidence="10 11" key="1">
    <citation type="submission" date="2024-06" db="EMBL/GenBank/DDBJ databases">
        <title>Genome of Rhodovulum iodosum, a marine photoferrotroph.</title>
        <authorList>
            <person name="Bianchini G."/>
            <person name="Nikeleit V."/>
            <person name="Kappler A."/>
            <person name="Bryce C."/>
            <person name="Sanchez-Baracaldo P."/>
        </authorList>
    </citation>
    <scope>NUCLEOTIDE SEQUENCE [LARGE SCALE GENOMIC DNA]</scope>
    <source>
        <strain evidence="10 11">UT/N1</strain>
    </source>
</reference>
<evidence type="ECO:0000259" key="7">
    <source>
        <dbReference type="Pfam" id="PF00460"/>
    </source>
</evidence>
<dbReference type="PANTHER" id="PTHR30033:SF1">
    <property type="entry name" value="FLAGELLAR HOOK-ASSOCIATED PROTEIN 1"/>
    <property type="match status" value="1"/>
</dbReference>
<evidence type="ECO:0000256" key="6">
    <source>
        <dbReference type="ARBA" id="ARBA00023143"/>
    </source>
</evidence>
<organism evidence="10 11">
    <name type="scientific">Rhodovulum iodosum</name>
    <dbReference type="NCBI Taxonomy" id="68291"/>
    <lineage>
        <taxon>Bacteria</taxon>
        <taxon>Pseudomonadati</taxon>
        <taxon>Pseudomonadota</taxon>
        <taxon>Alphaproteobacteria</taxon>
        <taxon>Rhodobacterales</taxon>
        <taxon>Paracoccaceae</taxon>
        <taxon>Rhodovulum</taxon>
    </lineage>
</organism>
<feature type="domain" description="Flagellar basal body rod protein N-terminal" evidence="7">
    <location>
        <begin position="8"/>
        <end position="36"/>
    </location>
</feature>
<keyword evidence="10" id="KW-0966">Cell projection</keyword>
<evidence type="ECO:0000313" key="10">
    <source>
        <dbReference type="EMBL" id="MEX5727930.1"/>
    </source>
</evidence>
<keyword evidence="11" id="KW-1185">Reference proteome</keyword>
<keyword evidence="10" id="KW-0282">Flagellum</keyword>
<dbReference type="Pfam" id="PF00460">
    <property type="entry name" value="Flg_bb_rod"/>
    <property type="match status" value="1"/>
</dbReference>
<sequence>MSISGTMANALSGLHAAARGAELVSANIANASTEGYGRRSLELSAALVGGRGAGVQIDGVARAHDAALTGARRQADAAAGAADARAAFYAGLSDAIGLPETGGSLSGRIAGFEAALASATAQPESEAALAAVRDAAAVLAGKFNGLDDAIQGARMAAEAEIAAGVGQLNDALARVEALNTDIVRTAASGHDTAALQDRRQALIDGISGLVALRQVARENGAVALYTETGTSLLDGRAAVFSFAEAGVITADMRVEDGRLSDLYVGGRAIDFSDAAGPMAGGRLAALFEQRDALAPAAQQSLDALARDLIERFQNAGLDPTQPPGAAGLFTDSGAALDPADESGLAGRISVNPAVDPAAGGALWRLRDGLGAVAPGTGYDTVLLNGCADAMQAARTPASGPFSARPGSAADLAARFLSSVAAAGETAAAEQSYTATRRTALQMAELAGGVDTDTELQDLLRLEEAYAANAKVLQTASALIDLLMEI</sequence>
<comment type="subcellular location">
    <subcellularLocation>
        <location evidence="1">Bacterial flagellum basal body</location>
    </subcellularLocation>
    <subcellularLocation>
        <location evidence="2">Secreted</location>
    </subcellularLocation>
</comment>
<dbReference type="InterPro" id="IPR010930">
    <property type="entry name" value="Flg_bb/hook_C_dom"/>
</dbReference>
<gene>
    <name evidence="10" type="ORF">Ga0609869_001283</name>
</gene>
<dbReference type="EMBL" id="JBEHHI010000001">
    <property type="protein sequence ID" value="MEX5727930.1"/>
    <property type="molecule type" value="Genomic_DNA"/>
</dbReference>
<evidence type="ECO:0000313" key="11">
    <source>
        <dbReference type="Proteomes" id="UP001560019"/>
    </source>
</evidence>
<evidence type="ECO:0000256" key="5">
    <source>
        <dbReference type="ARBA" id="ARBA00022525"/>
    </source>
</evidence>
<dbReference type="Pfam" id="PF22638">
    <property type="entry name" value="FlgK_D1"/>
    <property type="match status" value="1"/>
</dbReference>
<dbReference type="NCBIfam" id="TIGR02492">
    <property type="entry name" value="flgK_ends"/>
    <property type="match status" value="1"/>
</dbReference>
<evidence type="ECO:0000256" key="1">
    <source>
        <dbReference type="ARBA" id="ARBA00004117"/>
    </source>
</evidence>
<proteinExistence type="inferred from homology"/>
<evidence type="ECO:0000259" key="8">
    <source>
        <dbReference type="Pfam" id="PF06429"/>
    </source>
</evidence>
<accession>A0ABV3XT33</accession>
<evidence type="ECO:0000256" key="3">
    <source>
        <dbReference type="ARBA" id="ARBA00009677"/>
    </source>
</evidence>
<dbReference type="Proteomes" id="UP001560019">
    <property type="component" value="Unassembled WGS sequence"/>
</dbReference>
<comment type="caution">
    <text evidence="10">The sequence shown here is derived from an EMBL/GenBank/DDBJ whole genome shotgun (WGS) entry which is preliminary data.</text>
</comment>
<dbReference type="RefSeq" id="WP_125408285.1">
    <property type="nucleotide sequence ID" value="NZ_JBEHHI010000001.1"/>
</dbReference>
<evidence type="ECO:0000256" key="4">
    <source>
        <dbReference type="ARBA" id="ARBA00016244"/>
    </source>
</evidence>
<keyword evidence="5" id="KW-0964">Secreted</keyword>
<dbReference type="InterPro" id="IPR001444">
    <property type="entry name" value="Flag_bb_rod_N"/>
</dbReference>
<feature type="domain" description="Flagellar hook-associated protein FlgK helical" evidence="9">
    <location>
        <begin position="100"/>
        <end position="313"/>
    </location>
</feature>
<comment type="similarity">
    <text evidence="3">Belongs to the flagella basal body rod proteins family.</text>
</comment>
<dbReference type="InterPro" id="IPR002371">
    <property type="entry name" value="FlgK"/>
</dbReference>
<evidence type="ECO:0000256" key="2">
    <source>
        <dbReference type="ARBA" id="ARBA00004613"/>
    </source>
</evidence>
<name>A0ABV3XT33_9RHOB</name>
<keyword evidence="6" id="KW-0975">Bacterial flagellum</keyword>
<feature type="domain" description="Flagellar basal-body/hook protein C-terminal" evidence="8">
    <location>
        <begin position="448"/>
        <end position="480"/>
    </location>
</feature>